<evidence type="ECO:0000256" key="3">
    <source>
        <dbReference type="ARBA" id="ARBA00022618"/>
    </source>
</evidence>
<dbReference type="Pfam" id="PF02984">
    <property type="entry name" value="Cyclin_C"/>
    <property type="match status" value="1"/>
</dbReference>
<dbReference type="GO" id="GO:0005829">
    <property type="term" value="C:cytosol"/>
    <property type="evidence" value="ECO:0007669"/>
    <property type="project" value="UniProtKB-ARBA"/>
</dbReference>
<dbReference type="STRING" id="8022.A0A060XAQ6"/>
<dbReference type="PaxDb" id="8022-A0A060XAQ6"/>
<dbReference type="PANTHER" id="PTHR10177">
    <property type="entry name" value="CYCLINS"/>
    <property type="match status" value="1"/>
</dbReference>
<name>A0A060XAQ6_ONCMY</name>
<sequence length="427" mass="47174">MPYNLRSKLPVKETNPTNQETCAVPNVKVQTKSEENVSLPGKPATSYGLRSRVPLGNVASKLNNAKGIKTNTSVPVKPAQCKQSATERVHVISKENTGAGNCDLVRQAKPIPAAPEQPSSQEATRNEGLNVPRAFSHALLNIPDVDSADAGDPLLCSDYVKDIYAHLRNLEVAMAIKPCHLEGCDVTGSMRSILVDWLVQVQKQFRLHQETLYMTVGIIDRFLQDYPVQKKSLQLVGVTAMLIASKYEEIAPPVVKDFAHITDFTYSCAEIRLMEVTILKALNYELGRPPPVHFLRRASKVGKLQPVGYGLAKYLLELTLLDYASVHHPPSLTAAAALALSSRILHDSAGYEWTPALQHYTGYTEVSLLPVMQCIAKMLERLNDGSMKQLSIKQKYDNVKLLRVSCLPELTSTRAYAYINKLSNSHC</sequence>
<evidence type="ECO:0000256" key="5">
    <source>
        <dbReference type="ARBA" id="ARBA00023127"/>
    </source>
</evidence>
<evidence type="ECO:0000313" key="11">
    <source>
        <dbReference type="Proteomes" id="UP000193380"/>
    </source>
</evidence>
<feature type="domain" description="Cyclin C-terminal" evidence="9">
    <location>
        <begin position="289"/>
        <end position="410"/>
    </location>
</feature>
<evidence type="ECO:0000256" key="6">
    <source>
        <dbReference type="ARBA" id="ARBA00023306"/>
    </source>
</evidence>
<dbReference type="SMART" id="SM00385">
    <property type="entry name" value="CYCLIN"/>
    <property type="match status" value="2"/>
</dbReference>
<dbReference type="InterPro" id="IPR048258">
    <property type="entry name" value="Cyclins_cyclin-box"/>
</dbReference>
<dbReference type="PIRSF" id="PIRSF001771">
    <property type="entry name" value="Cyclin_A_B_D_E"/>
    <property type="match status" value="1"/>
</dbReference>
<dbReference type="InterPro" id="IPR013763">
    <property type="entry name" value="Cyclin-like_dom"/>
</dbReference>
<dbReference type="Pfam" id="PF00134">
    <property type="entry name" value="Cyclin_N"/>
    <property type="match status" value="1"/>
</dbReference>
<dbReference type="InterPro" id="IPR036915">
    <property type="entry name" value="Cyclin-like_sf"/>
</dbReference>
<reference evidence="10" key="2">
    <citation type="submission" date="2014-03" db="EMBL/GenBank/DDBJ databases">
        <authorList>
            <person name="Genoscope - CEA"/>
        </authorList>
    </citation>
    <scope>NUCLEOTIDE SEQUENCE</scope>
</reference>
<dbReference type="GO" id="GO:0016538">
    <property type="term" value="F:cyclin-dependent protein serine/threonine kinase regulator activity"/>
    <property type="evidence" value="ECO:0007669"/>
    <property type="project" value="InterPro"/>
</dbReference>
<dbReference type="SUPFAM" id="SSF47954">
    <property type="entry name" value="Cyclin-like"/>
    <property type="match status" value="2"/>
</dbReference>
<protein>
    <submittedName>
        <fullName evidence="10">Uncharacterized protein</fullName>
    </submittedName>
</protein>
<comment type="function">
    <text evidence="1">Essential for the control of the cell cycle at the G2/M (mitosis) transition.</text>
</comment>
<dbReference type="CDD" id="cd20507">
    <property type="entry name" value="CYCLIN_CCNB1-like_rpt1"/>
    <property type="match status" value="1"/>
</dbReference>
<keyword evidence="6" id="KW-0131">Cell cycle</keyword>
<dbReference type="Gene3D" id="1.10.472.10">
    <property type="entry name" value="Cyclin-like"/>
    <property type="match status" value="2"/>
</dbReference>
<dbReference type="InterPro" id="IPR006671">
    <property type="entry name" value="Cyclin_N"/>
</dbReference>
<organism evidence="10 11">
    <name type="scientific">Oncorhynchus mykiss</name>
    <name type="common">Rainbow trout</name>
    <name type="synonym">Salmo gairdneri</name>
    <dbReference type="NCBI Taxonomy" id="8022"/>
    <lineage>
        <taxon>Eukaryota</taxon>
        <taxon>Metazoa</taxon>
        <taxon>Chordata</taxon>
        <taxon>Craniata</taxon>
        <taxon>Vertebrata</taxon>
        <taxon>Euteleostomi</taxon>
        <taxon>Actinopterygii</taxon>
        <taxon>Neopterygii</taxon>
        <taxon>Teleostei</taxon>
        <taxon>Protacanthopterygii</taxon>
        <taxon>Salmoniformes</taxon>
        <taxon>Salmonidae</taxon>
        <taxon>Salmoninae</taxon>
        <taxon>Oncorhynchus</taxon>
    </lineage>
</organism>
<keyword evidence="3" id="KW-0132">Cell division</keyword>
<keyword evidence="4" id="KW-0498">Mitosis</keyword>
<dbReference type="FunFam" id="1.10.472.10:FF:000198">
    <property type="entry name" value="G2/mitotic-specific cyclin-B1"/>
    <property type="match status" value="1"/>
</dbReference>
<dbReference type="EMBL" id="FR905126">
    <property type="protein sequence ID" value="CDQ76287.1"/>
    <property type="molecule type" value="Genomic_DNA"/>
</dbReference>
<evidence type="ECO:0000256" key="1">
    <source>
        <dbReference type="ARBA" id="ARBA00003222"/>
    </source>
</evidence>
<evidence type="ECO:0000256" key="7">
    <source>
        <dbReference type="RuleBase" id="RU000383"/>
    </source>
</evidence>
<gene>
    <name evidence="10" type="ORF">GSONMT00005429001</name>
</gene>
<comment type="similarity">
    <text evidence="2">Belongs to the cyclin family. Cyclin AB subfamily.</text>
</comment>
<dbReference type="SMART" id="SM01332">
    <property type="entry name" value="Cyclin_C"/>
    <property type="match status" value="1"/>
</dbReference>
<dbReference type="InterPro" id="IPR046965">
    <property type="entry name" value="Cyclin_A/B-like"/>
</dbReference>
<evidence type="ECO:0000256" key="4">
    <source>
        <dbReference type="ARBA" id="ARBA00022776"/>
    </source>
</evidence>
<dbReference type="PROSITE" id="PS00292">
    <property type="entry name" value="CYCLINS"/>
    <property type="match status" value="1"/>
</dbReference>
<evidence type="ECO:0000259" key="8">
    <source>
        <dbReference type="SMART" id="SM00385"/>
    </source>
</evidence>
<dbReference type="Proteomes" id="UP000193380">
    <property type="component" value="Unassembled WGS sequence"/>
</dbReference>
<evidence type="ECO:0000259" key="9">
    <source>
        <dbReference type="SMART" id="SM01332"/>
    </source>
</evidence>
<keyword evidence="5 7" id="KW-0195">Cyclin</keyword>
<evidence type="ECO:0000313" key="10">
    <source>
        <dbReference type="EMBL" id="CDQ76287.1"/>
    </source>
</evidence>
<dbReference type="InterPro" id="IPR039361">
    <property type="entry name" value="Cyclin"/>
</dbReference>
<feature type="domain" description="Cyclin-like" evidence="8">
    <location>
        <begin position="196"/>
        <end position="280"/>
    </location>
</feature>
<evidence type="ECO:0000256" key="2">
    <source>
        <dbReference type="ARBA" id="ARBA00006955"/>
    </source>
</evidence>
<reference evidence="10" key="1">
    <citation type="journal article" date="2014" name="Nat. Commun.">
        <title>The rainbow trout genome provides novel insights into evolution after whole-genome duplication in vertebrates.</title>
        <authorList>
            <person name="Berthelot C."/>
            <person name="Brunet F."/>
            <person name="Chalopin D."/>
            <person name="Juanchich A."/>
            <person name="Bernard M."/>
            <person name="Noel B."/>
            <person name="Bento P."/>
            <person name="Da Silva C."/>
            <person name="Labadie K."/>
            <person name="Alberti A."/>
            <person name="Aury J.M."/>
            <person name="Louis A."/>
            <person name="Dehais P."/>
            <person name="Bardou P."/>
            <person name="Montfort J."/>
            <person name="Klopp C."/>
            <person name="Cabau C."/>
            <person name="Gaspin C."/>
            <person name="Thorgaard G.H."/>
            <person name="Boussaha M."/>
            <person name="Quillet E."/>
            <person name="Guyomard R."/>
            <person name="Galiana D."/>
            <person name="Bobe J."/>
            <person name="Volff J.N."/>
            <person name="Genet C."/>
            <person name="Wincker P."/>
            <person name="Jaillon O."/>
            <person name="Roest Crollius H."/>
            <person name="Guiguen Y."/>
        </authorList>
    </citation>
    <scope>NUCLEOTIDE SEQUENCE [LARGE SCALE GENOMIC DNA]</scope>
</reference>
<dbReference type="GO" id="GO:0044772">
    <property type="term" value="P:mitotic cell cycle phase transition"/>
    <property type="evidence" value="ECO:0007669"/>
    <property type="project" value="InterPro"/>
</dbReference>
<accession>A0A060XAQ6</accession>
<dbReference type="AlphaFoldDB" id="A0A060XAQ6"/>
<feature type="domain" description="Cyclin-like" evidence="8">
    <location>
        <begin position="293"/>
        <end position="377"/>
    </location>
</feature>
<dbReference type="InterPro" id="IPR004367">
    <property type="entry name" value="Cyclin_C-dom"/>
</dbReference>
<dbReference type="GO" id="GO:0051301">
    <property type="term" value="P:cell division"/>
    <property type="evidence" value="ECO:0007669"/>
    <property type="project" value="UniProtKB-KW"/>
</dbReference>
<proteinExistence type="inferred from homology"/>